<comment type="caution">
    <text evidence="1">The sequence shown here is derived from an EMBL/GenBank/DDBJ whole genome shotgun (WGS) entry which is preliminary data.</text>
</comment>
<dbReference type="PANTHER" id="PTHR37163:SF1">
    <property type="entry name" value="DUF501 DOMAIN-CONTAINING PROTEIN"/>
    <property type="match status" value="1"/>
</dbReference>
<dbReference type="Pfam" id="PF04417">
    <property type="entry name" value="DUF501"/>
    <property type="match status" value="1"/>
</dbReference>
<sequence>MTEPATRADLDAVAAQLGRTPRGTRAVAYRCPCGLPAVVETRPRLADGTPFPTLYYLTCPRATAACSRLESAGLMKEMEARLATDPDLAKRYRAAHEDYLTRREAIEHVPEIEGTSAGGMPGRVKCLHVHMGHALAVGLGVNPFGDEVVERVGAWWADGPCVTS</sequence>
<accession>A0ABU0ZNT4</accession>
<dbReference type="PANTHER" id="PTHR37163">
    <property type="entry name" value="CONSERVED PROTEIN"/>
    <property type="match status" value="1"/>
</dbReference>
<evidence type="ECO:0000313" key="1">
    <source>
        <dbReference type="EMBL" id="MDQ7908704.1"/>
    </source>
</evidence>
<reference evidence="1 2" key="1">
    <citation type="submission" date="2023-08" db="EMBL/GenBank/DDBJ databases">
        <title>Phytohabitans sansha sp. nov., isolated from marine sediment.</title>
        <authorList>
            <person name="Zhao Y."/>
            <person name="Yi K."/>
        </authorList>
    </citation>
    <scope>NUCLEOTIDE SEQUENCE [LARGE SCALE GENOMIC DNA]</scope>
    <source>
        <strain evidence="1 2">ZYX-F-186</strain>
    </source>
</reference>
<organism evidence="1 2">
    <name type="scientific">Phytohabitans maris</name>
    <dbReference type="NCBI Taxonomy" id="3071409"/>
    <lineage>
        <taxon>Bacteria</taxon>
        <taxon>Bacillati</taxon>
        <taxon>Actinomycetota</taxon>
        <taxon>Actinomycetes</taxon>
        <taxon>Micromonosporales</taxon>
        <taxon>Micromonosporaceae</taxon>
    </lineage>
</organism>
<dbReference type="Proteomes" id="UP001230908">
    <property type="component" value="Unassembled WGS sequence"/>
</dbReference>
<gene>
    <name evidence="1" type="ORF">RB614_29645</name>
</gene>
<name>A0ABU0ZNT4_9ACTN</name>
<dbReference type="EMBL" id="JAVHUY010000033">
    <property type="protein sequence ID" value="MDQ7908704.1"/>
    <property type="molecule type" value="Genomic_DNA"/>
</dbReference>
<protein>
    <submittedName>
        <fullName evidence="1">DUF501 domain-containing protein</fullName>
    </submittedName>
</protein>
<evidence type="ECO:0000313" key="2">
    <source>
        <dbReference type="Proteomes" id="UP001230908"/>
    </source>
</evidence>
<proteinExistence type="predicted"/>
<dbReference type="InterPro" id="IPR007511">
    <property type="entry name" value="DUF501"/>
</dbReference>
<keyword evidence="2" id="KW-1185">Reference proteome</keyword>